<feature type="transmembrane region" description="Helical" evidence="9">
    <location>
        <begin position="136"/>
        <end position="156"/>
    </location>
</feature>
<dbReference type="InterPro" id="IPR003594">
    <property type="entry name" value="HATPase_dom"/>
</dbReference>
<feature type="transmembrane region" description="Helical" evidence="9">
    <location>
        <begin position="20"/>
        <end position="38"/>
    </location>
</feature>
<name>A0A7M2XIA3_9NOCA</name>
<dbReference type="InterPro" id="IPR050482">
    <property type="entry name" value="Sensor_HK_TwoCompSys"/>
</dbReference>
<protein>
    <recommendedName>
        <fullName evidence="2">histidine kinase</fullName>
        <ecNumber evidence="2">2.7.13.3</ecNumber>
    </recommendedName>
</protein>
<reference evidence="11 12" key="1">
    <citation type="submission" date="2020-10" db="EMBL/GenBank/DDBJ databases">
        <title>Whole genome sequence of oil-degrading bacteria Rhodococcus pyridinivorans strain 5Ap.</title>
        <authorList>
            <person name="Akhremchuk A.E."/>
            <person name="Valentovich L.N."/>
            <person name="Charniauskaya M.I."/>
            <person name="Bukliarevich H.A."/>
            <person name="Titok M.A."/>
        </authorList>
    </citation>
    <scope>NUCLEOTIDE SEQUENCE [LARGE SCALE GENOMIC DNA]</scope>
    <source>
        <strain evidence="11 12">5Ap</strain>
    </source>
</reference>
<gene>
    <name evidence="11" type="ORF">INP59_16235</name>
</gene>
<dbReference type="GO" id="GO:0000155">
    <property type="term" value="F:phosphorelay sensor kinase activity"/>
    <property type="evidence" value="ECO:0007669"/>
    <property type="project" value="InterPro"/>
</dbReference>
<proteinExistence type="predicted"/>
<dbReference type="SUPFAM" id="SSF55874">
    <property type="entry name" value="ATPase domain of HSP90 chaperone/DNA topoisomerase II/histidine kinase"/>
    <property type="match status" value="1"/>
</dbReference>
<dbReference type="Pfam" id="PF02518">
    <property type="entry name" value="HATPase_c"/>
    <property type="match status" value="1"/>
</dbReference>
<keyword evidence="6 11" id="KW-0418">Kinase</keyword>
<keyword evidence="9" id="KW-0812">Transmembrane</keyword>
<dbReference type="Gene3D" id="1.20.5.1930">
    <property type="match status" value="1"/>
</dbReference>
<evidence type="ECO:0000256" key="2">
    <source>
        <dbReference type="ARBA" id="ARBA00012438"/>
    </source>
</evidence>
<organism evidence="11 12">
    <name type="scientific">Rhodococcus pyridinivorans</name>
    <dbReference type="NCBI Taxonomy" id="103816"/>
    <lineage>
        <taxon>Bacteria</taxon>
        <taxon>Bacillati</taxon>
        <taxon>Actinomycetota</taxon>
        <taxon>Actinomycetes</taxon>
        <taxon>Mycobacteriales</taxon>
        <taxon>Nocardiaceae</taxon>
        <taxon>Rhodococcus</taxon>
    </lineage>
</organism>
<dbReference type="InterPro" id="IPR055558">
    <property type="entry name" value="DUF7134"/>
</dbReference>
<keyword evidence="3" id="KW-0597">Phosphoprotein</keyword>
<dbReference type="SMART" id="SM00387">
    <property type="entry name" value="HATPase_c"/>
    <property type="match status" value="1"/>
</dbReference>
<dbReference type="InterPro" id="IPR011712">
    <property type="entry name" value="Sig_transdc_His_kin_sub3_dim/P"/>
</dbReference>
<evidence type="ECO:0000256" key="1">
    <source>
        <dbReference type="ARBA" id="ARBA00000085"/>
    </source>
</evidence>
<dbReference type="AlphaFoldDB" id="A0A7M2XIA3"/>
<feature type="transmembrane region" description="Helical" evidence="9">
    <location>
        <begin position="88"/>
        <end position="105"/>
    </location>
</feature>
<dbReference type="GO" id="GO:0005524">
    <property type="term" value="F:ATP binding"/>
    <property type="evidence" value="ECO:0007669"/>
    <property type="project" value="UniProtKB-KW"/>
</dbReference>
<dbReference type="InterPro" id="IPR036890">
    <property type="entry name" value="HATPase_C_sf"/>
</dbReference>
<evidence type="ECO:0000256" key="3">
    <source>
        <dbReference type="ARBA" id="ARBA00022553"/>
    </source>
</evidence>
<dbReference type="CDD" id="cd16917">
    <property type="entry name" value="HATPase_UhpB-NarQ-NarX-like"/>
    <property type="match status" value="1"/>
</dbReference>
<dbReference type="GO" id="GO:0016020">
    <property type="term" value="C:membrane"/>
    <property type="evidence" value="ECO:0007669"/>
    <property type="project" value="InterPro"/>
</dbReference>
<feature type="transmembrane region" description="Helical" evidence="9">
    <location>
        <begin position="44"/>
        <end position="59"/>
    </location>
</feature>
<dbReference type="Pfam" id="PF07730">
    <property type="entry name" value="HisKA_3"/>
    <property type="match status" value="1"/>
</dbReference>
<dbReference type="Gene3D" id="3.30.565.10">
    <property type="entry name" value="Histidine kinase-like ATPase, C-terminal domain"/>
    <property type="match status" value="1"/>
</dbReference>
<feature type="domain" description="Histidine kinase/HSP90-like ATPase" evidence="10">
    <location>
        <begin position="298"/>
        <end position="393"/>
    </location>
</feature>
<dbReference type="GO" id="GO:0046983">
    <property type="term" value="F:protein dimerization activity"/>
    <property type="evidence" value="ECO:0007669"/>
    <property type="project" value="InterPro"/>
</dbReference>
<evidence type="ECO:0000256" key="8">
    <source>
        <dbReference type="ARBA" id="ARBA00023012"/>
    </source>
</evidence>
<evidence type="ECO:0000256" key="5">
    <source>
        <dbReference type="ARBA" id="ARBA00022741"/>
    </source>
</evidence>
<feature type="transmembrane region" description="Helical" evidence="9">
    <location>
        <begin position="112"/>
        <end position="130"/>
    </location>
</feature>
<keyword evidence="5" id="KW-0547">Nucleotide-binding</keyword>
<sequence>MQTTPLLERWNRWARGHTGVIDGALAAVLALFGVALHVADARSVAGLFVTLALTLPLAWRRTRPVVAGSLVALAAYAHLLVLPEVLPIAAIAVPIAVYALAAYAPRWAANTALPVAVVGGALAGVLYFGYDGRTALEAFVTATFVAVFLAGVWAFGRVRGLRLREMDSLTERNRLLELERLKEAELAATQERTRIAREMHDIVAHSLTAIIAQADGGRYAAATNPEAAAGALTTIAETGRRALTDMRGLLSVLREDTPREFTTTPGVGDVPALVEQMRTSGLEVEFSVDGQSREVPEGLGLSVYRIVQESLTNVLKHAGPRARTHVRLDWRPDTLVVEIVDDGRGAAALVEARPGGQGLTGIEERARLHGGRAAAGPRDGGGYRVRAELPAPAVSPLGWRP</sequence>
<evidence type="ECO:0000256" key="4">
    <source>
        <dbReference type="ARBA" id="ARBA00022679"/>
    </source>
</evidence>
<dbReference type="PANTHER" id="PTHR24421">
    <property type="entry name" value="NITRATE/NITRITE SENSOR PROTEIN NARX-RELATED"/>
    <property type="match status" value="1"/>
</dbReference>
<keyword evidence="12" id="KW-1185">Reference proteome</keyword>
<accession>A0A7M2XIA3</accession>
<dbReference type="RefSeq" id="WP_039584819.1">
    <property type="nucleotide sequence ID" value="NZ_CP040719.1"/>
</dbReference>
<keyword evidence="9" id="KW-0472">Membrane</keyword>
<dbReference type="Proteomes" id="UP000593818">
    <property type="component" value="Chromosome"/>
</dbReference>
<dbReference type="EMBL" id="CP063450">
    <property type="protein sequence ID" value="QOV97478.1"/>
    <property type="molecule type" value="Genomic_DNA"/>
</dbReference>
<keyword evidence="8" id="KW-0902">Two-component regulatory system</keyword>
<keyword evidence="7" id="KW-0067">ATP-binding</keyword>
<dbReference type="PANTHER" id="PTHR24421:SF10">
    <property type="entry name" value="NITRATE_NITRITE SENSOR PROTEIN NARQ"/>
    <property type="match status" value="1"/>
</dbReference>
<evidence type="ECO:0000313" key="11">
    <source>
        <dbReference type="EMBL" id="QOV97478.1"/>
    </source>
</evidence>
<keyword evidence="9" id="KW-1133">Transmembrane helix</keyword>
<evidence type="ECO:0000256" key="6">
    <source>
        <dbReference type="ARBA" id="ARBA00022777"/>
    </source>
</evidence>
<evidence type="ECO:0000256" key="7">
    <source>
        <dbReference type="ARBA" id="ARBA00022840"/>
    </source>
</evidence>
<evidence type="ECO:0000313" key="12">
    <source>
        <dbReference type="Proteomes" id="UP000593818"/>
    </source>
</evidence>
<dbReference type="EC" id="2.7.13.3" evidence="2"/>
<keyword evidence="4" id="KW-0808">Transferase</keyword>
<evidence type="ECO:0000259" key="10">
    <source>
        <dbReference type="SMART" id="SM00387"/>
    </source>
</evidence>
<evidence type="ECO:0000256" key="9">
    <source>
        <dbReference type="SAM" id="Phobius"/>
    </source>
</evidence>
<comment type="catalytic activity">
    <reaction evidence="1">
        <text>ATP + protein L-histidine = ADP + protein N-phospho-L-histidine.</text>
        <dbReference type="EC" id="2.7.13.3"/>
    </reaction>
</comment>
<dbReference type="Pfam" id="PF23539">
    <property type="entry name" value="DUF7134"/>
    <property type="match status" value="1"/>
</dbReference>